<dbReference type="AlphaFoldDB" id="A0A0A9ERN4"/>
<evidence type="ECO:0000313" key="2">
    <source>
        <dbReference type="EMBL" id="JAE00536.1"/>
    </source>
</evidence>
<feature type="region of interest" description="Disordered" evidence="1">
    <location>
        <begin position="34"/>
        <end position="55"/>
    </location>
</feature>
<sequence>MSPMSPIPTLNHKHQPFVEVEVPVEVAMVEEQELQSPCPARHPHHLSRCAPGHPQ</sequence>
<accession>A0A0A9ERN4</accession>
<proteinExistence type="predicted"/>
<reference evidence="2" key="2">
    <citation type="journal article" date="2015" name="Data Brief">
        <title>Shoot transcriptome of the giant reed, Arundo donax.</title>
        <authorList>
            <person name="Barrero R.A."/>
            <person name="Guerrero F.D."/>
            <person name="Moolhuijzen P."/>
            <person name="Goolsby J.A."/>
            <person name="Tidwell J."/>
            <person name="Bellgard S.E."/>
            <person name="Bellgard M.I."/>
        </authorList>
    </citation>
    <scope>NUCLEOTIDE SEQUENCE</scope>
    <source>
        <tissue evidence="2">Shoot tissue taken approximately 20 cm above the soil surface</tissue>
    </source>
</reference>
<dbReference type="EMBL" id="GBRH01197360">
    <property type="protein sequence ID" value="JAE00536.1"/>
    <property type="molecule type" value="Transcribed_RNA"/>
</dbReference>
<evidence type="ECO:0000256" key="1">
    <source>
        <dbReference type="SAM" id="MobiDB-lite"/>
    </source>
</evidence>
<protein>
    <submittedName>
        <fullName evidence="2">PK4</fullName>
    </submittedName>
</protein>
<organism evidence="2">
    <name type="scientific">Arundo donax</name>
    <name type="common">Giant reed</name>
    <name type="synonym">Donax arundinaceus</name>
    <dbReference type="NCBI Taxonomy" id="35708"/>
    <lineage>
        <taxon>Eukaryota</taxon>
        <taxon>Viridiplantae</taxon>
        <taxon>Streptophyta</taxon>
        <taxon>Embryophyta</taxon>
        <taxon>Tracheophyta</taxon>
        <taxon>Spermatophyta</taxon>
        <taxon>Magnoliopsida</taxon>
        <taxon>Liliopsida</taxon>
        <taxon>Poales</taxon>
        <taxon>Poaceae</taxon>
        <taxon>PACMAD clade</taxon>
        <taxon>Arundinoideae</taxon>
        <taxon>Arundineae</taxon>
        <taxon>Arundo</taxon>
    </lineage>
</organism>
<name>A0A0A9ERN4_ARUDO</name>
<reference evidence="2" key="1">
    <citation type="submission" date="2014-09" db="EMBL/GenBank/DDBJ databases">
        <authorList>
            <person name="Magalhaes I.L.F."/>
            <person name="Oliveira U."/>
            <person name="Santos F.R."/>
            <person name="Vidigal T.H.D.A."/>
            <person name="Brescovit A.D."/>
            <person name="Santos A.J."/>
        </authorList>
    </citation>
    <scope>NUCLEOTIDE SEQUENCE</scope>
    <source>
        <tissue evidence="2">Shoot tissue taken approximately 20 cm above the soil surface</tissue>
    </source>
</reference>